<sequence length="133" mass="14438">MIAHLRASVCERPKEVLVPENPKDPAHHAVFKELRRSILADDARMPYPDAELPCSPRHLLIRADDARGPAANRPELLGSTGFCLEVDAERELETAGYRGLKDGCGFNHLHTETVLGISMNASSSGNSPTLNGV</sequence>
<accession>A0A4V1NW17</accession>
<dbReference type="AlphaFoldDB" id="A0A4V1NW17"/>
<evidence type="ECO:0000313" key="1">
    <source>
        <dbReference type="EMBL" id="RXS97862.1"/>
    </source>
</evidence>
<gene>
    <name evidence="1" type="ORF">ESZ00_08385</name>
</gene>
<proteinExistence type="predicted"/>
<protein>
    <submittedName>
        <fullName evidence="1">Uncharacterized protein</fullName>
    </submittedName>
</protein>
<comment type="caution">
    <text evidence="1">The sequence shown here is derived from an EMBL/GenBank/DDBJ whole genome shotgun (WGS) entry which is preliminary data.</text>
</comment>
<keyword evidence="2" id="KW-1185">Reference proteome</keyword>
<dbReference type="RefSeq" id="WP_129207641.1">
    <property type="nucleotide sequence ID" value="NZ_BMGU01000001.1"/>
</dbReference>
<name>A0A4V1NW17_9BACT</name>
<organism evidence="1 2">
    <name type="scientific">Silvibacterium dinghuense</name>
    <dbReference type="NCBI Taxonomy" id="1560006"/>
    <lineage>
        <taxon>Bacteria</taxon>
        <taxon>Pseudomonadati</taxon>
        <taxon>Acidobacteriota</taxon>
        <taxon>Terriglobia</taxon>
        <taxon>Terriglobales</taxon>
        <taxon>Acidobacteriaceae</taxon>
        <taxon>Silvibacterium</taxon>
    </lineage>
</organism>
<reference evidence="1 2" key="1">
    <citation type="journal article" date="2016" name="Int. J. Syst. Evol. Microbiol.">
        <title>Acidipila dinghuensis sp. nov., an acidobacterium isolated from forest soil.</title>
        <authorList>
            <person name="Jiang Y.W."/>
            <person name="Wang J."/>
            <person name="Chen M.H."/>
            <person name="Lv Y.Y."/>
            <person name="Qiu L.H."/>
        </authorList>
    </citation>
    <scope>NUCLEOTIDE SEQUENCE [LARGE SCALE GENOMIC DNA]</scope>
    <source>
        <strain evidence="1 2">DHOF10</strain>
    </source>
</reference>
<evidence type="ECO:0000313" key="2">
    <source>
        <dbReference type="Proteomes" id="UP000290253"/>
    </source>
</evidence>
<dbReference type="EMBL" id="SDMK01000001">
    <property type="protein sequence ID" value="RXS97862.1"/>
    <property type="molecule type" value="Genomic_DNA"/>
</dbReference>
<dbReference type="Proteomes" id="UP000290253">
    <property type="component" value="Unassembled WGS sequence"/>
</dbReference>